<dbReference type="Gene3D" id="2.70.70.10">
    <property type="entry name" value="Glucose Permease (Domain IIA)"/>
    <property type="match status" value="1"/>
</dbReference>
<protein>
    <recommendedName>
        <fullName evidence="6">Murein DD-endopeptidase MepM and murein hydrolase activator NlpD, contain LysM domain</fullName>
    </recommendedName>
</protein>
<dbReference type="Proteomes" id="UP000612456">
    <property type="component" value="Unassembled WGS sequence"/>
</dbReference>
<dbReference type="Pfam" id="PF01551">
    <property type="entry name" value="Peptidase_M23"/>
    <property type="match status" value="1"/>
</dbReference>
<dbReference type="InterPro" id="IPR016047">
    <property type="entry name" value="M23ase_b-sheet_dom"/>
</dbReference>
<evidence type="ECO:0000313" key="4">
    <source>
        <dbReference type="EMBL" id="GGE00358.1"/>
    </source>
</evidence>
<dbReference type="Pfam" id="PF01476">
    <property type="entry name" value="LysM"/>
    <property type="match status" value="1"/>
</dbReference>
<accession>A0A916ZJ27</accession>
<evidence type="ECO:0000256" key="1">
    <source>
        <dbReference type="ARBA" id="ARBA00022729"/>
    </source>
</evidence>
<dbReference type="PANTHER" id="PTHR21666">
    <property type="entry name" value="PEPTIDASE-RELATED"/>
    <property type="match status" value="1"/>
</dbReference>
<dbReference type="PROSITE" id="PS51109">
    <property type="entry name" value="G5"/>
    <property type="match status" value="1"/>
</dbReference>
<dbReference type="GO" id="GO:0004222">
    <property type="term" value="F:metalloendopeptidase activity"/>
    <property type="evidence" value="ECO:0007669"/>
    <property type="project" value="TreeGrafter"/>
</dbReference>
<evidence type="ECO:0008006" key="6">
    <source>
        <dbReference type="Google" id="ProtNLM"/>
    </source>
</evidence>
<dbReference type="SUPFAM" id="SSF51261">
    <property type="entry name" value="Duplicated hybrid motif"/>
    <property type="match status" value="1"/>
</dbReference>
<dbReference type="InterPro" id="IPR011055">
    <property type="entry name" value="Dup_hybrid_motif"/>
</dbReference>
<dbReference type="PANTHER" id="PTHR21666:SF270">
    <property type="entry name" value="MUREIN HYDROLASE ACTIVATOR ENVC"/>
    <property type="match status" value="1"/>
</dbReference>
<name>A0A916ZJ27_9BACL</name>
<feature type="domain" description="LysM" evidence="3">
    <location>
        <begin position="217"/>
        <end position="261"/>
    </location>
</feature>
<dbReference type="CDD" id="cd00118">
    <property type="entry name" value="LysM"/>
    <property type="match status" value="1"/>
</dbReference>
<dbReference type="Pfam" id="PF07501">
    <property type="entry name" value="G5"/>
    <property type="match status" value="1"/>
</dbReference>
<reference evidence="4" key="2">
    <citation type="submission" date="2020-09" db="EMBL/GenBank/DDBJ databases">
        <authorList>
            <person name="Sun Q."/>
            <person name="Zhou Y."/>
        </authorList>
    </citation>
    <scope>NUCLEOTIDE SEQUENCE</scope>
    <source>
        <strain evidence="4">CGMCC 1.15178</strain>
    </source>
</reference>
<gene>
    <name evidence="4" type="ORF">GCM10010911_69120</name>
</gene>
<dbReference type="InterPro" id="IPR018392">
    <property type="entry name" value="LysM"/>
</dbReference>
<keyword evidence="5" id="KW-1185">Reference proteome</keyword>
<evidence type="ECO:0000313" key="5">
    <source>
        <dbReference type="Proteomes" id="UP000612456"/>
    </source>
</evidence>
<dbReference type="RefSeq" id="WP_189000284.1">
    <property type="nucleotide sequence ID" value="NZ_BMHP01000014.1"/>
</dbReference>
<dbReference type="CDD" id="cd12797">
    <property type="entry name" value="M23_peptidase"/>
    <property type="match status" value="1"/>
</dbReference>
<evidence type="ECO:0000259" key="3">
    <source>
        <dbReference type="PROSITE" id="PS51782"/>
    </source>
</evidence>
<dbReference type="InterPro" id="IPR050570">
    <property type="entry name" value="Cell_wall_metabolism_enzyme"/>
</dbReference>
<dbReference type="PROSITE" id="PS51782">
    <property type="entry name" value="LYSM"/>
    <property type="match status" value="1"/>
</dbReference>
<dbReference type="InterPro" id="IPR011098">
    <property type="entry name" value="G5_dom"/>
</dbReference>
<sequence>MTVLKHKKPLALIGGALVLLILAGFSGSQYIKTNTVDFVQVYRDGQLIGDLSSQDQAEALLSRKQAEIEAANPKAQMVVETGEVTYERKSAYKAKPQTAATLAKLESLLTSHAVGVELKVNGKVVGIVKDQATADSLLQRVENKYAPPDTVKNKTLEVKALSLSTKQTAEAPKSATSLKSVKFIEKVATVETDVQPDEIADPNALYLKLVKGVVAPTKYTVQKGDCVSCIATKFDISPQVIYERNPWIEDDMIREGDVLDLTVLKPQVTVETVENVTETIVIEPTTVVQKNSNMKIGESKVIREGKSGRKALVYQLVKQNGYLMKEVLVSEQVLEKTIPAIIMKGTKVVGEGTGNFSWPVSGHKVTSSFGGRWGRMHKGIDMIGGKNIMAADTGVVSFAGKKNGLGYAVIINHKNGFETTYGHLSKITVKKGETLEKGDVLGIMGNTGHSFGTHLHFQLVKDGNLQNPIKYL</sequence>
<keyword evidence="1" id="KW-0732">Signal</keyword>
<dbReference type="EMBL" id="BMHP01000014">
    <property type="protein sequence ID" value="GGE00358.1"/>
    <property type="molecule type" value="Genomic_DNA"/>
</dbReference>
<dbReference type="SMART" id="SM01208">
    <property type="entry name" value="G5"/>
    <property type="match status" value="1"/>
</dbReference>
<feature type="domain" description="G5" evidence="2">
    <location>
        <begin position="268"/>
        <end position="348"/>
    </location>
</feature>
<comment type="caution">
    <text evidence="4">The sequence shown here is derived from an EMBL/GenBank/DDBJ whole genome shotgun (WGS) entry which is preliminary data.</text>
</comment>
<dbReference type="SUPFAM" id="SSF54106">
    <property type="entry name" value="LysM domain"/>
    <property type="match status" value="1"/>
</dbReference>
<dbReference type="SMART" id="SM00257">
    <property type="entry name" value="LysM"/>
    <property type="match status" value="1"/>
</dbReference>
<organism evidence="4 5">
    <name type="scientific">Paenibacillus nasutitermitis</name>
    <dbReference type="NCBI Taxonomy" id="1652958"/>
    <lineage>
        <taxon>Bacteria</taxon>
        <taxon>Bacillati</taxon>
        <taxon>Bacillota</taxon>
        <taxon>Bacilli</taxon>
        <taxon>Bacillales</taxon>
        <taxon>Paenibacillaceae</taxon>
        <taxon>Paenibacillus</taxon>
    </lineage>
</organism>
<dbReference type="Gene3D" id="2.20.230.10">
    <property type="entry name" value="Resuscitation-promoting factor rpfb"/>
    <property type="match status" value="1"/>
</dbReference>
<evidence type="ECO:0000259" key="2">
    <source>
        <dbReference type="PROSITE" id="PS51109"/>
    </source>
</evidence>
<dbReference type="AlphaFoldDB" id="A0A916ZJ27"/>
<proteinExistence type="predicted"/>
<dbReference type="Gene3D" id="3.10.350.10">
    <property type="entry name" value="LysM domain"/>
    <property type="match status" value="1"/>
</dbReference>
<dbReference type="InterPro" id="IPR036779">
    <property type="entry name" value="LysM_dom_sf"/>
</dbReference>
<reference evidence="4" key="1">
    <citation type="journal article" date="2014" name="Int. J. Syst. Evol. Microbiol.">
        <title>Complete genome sequence of Corynebacterium casei LMG S-19264T (=DSM 44701T), isolated from a smear-ripened cheese.</title>
        <authorList>
            <consortium name="US DOE Joint Genome Institute (JGI-PGF)"/>
            <person name="Walter F."/>
            <person name="Albersmeier A."/>
            <person name="Kalinowski J."/>
            <person name="Ruckert C."/>
        </authorList>
    </citation>
    <scope>NUCLEOTIDE SEQUENCE</scope>
    <source>
        <strain evidence="4">CGMCC 1.15178</strain>
    </source>
</reference>